<dbReference type="Pfam" id="PF11149">
    <property type="entry name" value="DUF2924"/>
    <property type="match status" value="1"/>
</dbReference>
<reference evidence="1 2" key="1">
    <citation type="submission" date="2020-07" db="EMBL/GenBank/DDBJ databases">
        <authorList>
            <person name="Feng X."/>
        </authorList>
    </citation>
    <scope>NUCLEOTIDE SEQUENCE [LARGE SCALE GENOMIC DNA]</scope>
    <source>
        <strain evidence="1 2">JCM31066</strain>
    </source>
</reference>
<accession>A0A842HAW6</accession>
<keyword evidence="2" id="KW-1185">Reference proteome</keyword>
<organism evidence="1 2">
    <name type="scientific">Ruficoccus amylovorans</name>
    <dbReference type="NCBI Taxonomy" id="1804625"/>
    <lineage>
        <taxon>Bacteria</taxon>
        <taxon>Pseudomonadati</taxon>
        <taxon>Verrucomicrobiota</taxon>
        <taxon>Opitutia</taxon>
        <taxon>Puniceicoccales</taxon>
        <taxon>Cerasicoccaceae</taxon>
        <taxon>Ruficoccus</taxon>
    </lineage>
</organism>
<evidence type="ECO:0000313" key="2">
    <source>
        <dbReference type="Proteomes" id="UP000546464"/>
    </source>
</evidence>
<protein>
    <submittedName>
        <fullName evidence="1">DUF2924 domain-containing protein</fullName>
    </submittedName>
</protein>
<dbReference type="EMBL" id="JACHVB010000011">
    <property type="protein sequence ID" value="MBC2592777.1"/>
    <property type="molecule type" value="Genomic_DNA"/>
</dbReference>
<proteinExistence type="predicted"/>
<name>A0A842HAW6_9BACT</name>
<dbReference type="AlphaFoldDB" id="A0A842HAW6"/>
<sequence>MNAKTRDAIAVLEDMSVGQLRERYLEVFGEIARTRNKQFLRKRVAWRIQALAEGDLSARARRRAEEIANDADLRIRAPRQVTTTLNTERMVTATVQPGRDPRLPMPGTVLKRRYKGQVIRAMVLDNGFECGGEVFESLSALATHITGTRWNGFQFFGLRQKGGTHEG</sequence>
<comment type="caution">
    <text evidence="1">The sequence shown here is derived from an EMBL/GenBank/DDBJ whole genome shotgun (WGS) entry which is preliminary data.</text>
</comment>
<evidence type="ECO:0000313" key="1">
    <source>
        <dbReference type="EMBL" id="MBC2592777.1"/>
    </source>
</evidence>
<dbReference type="InterPro" id="IPR021322">
    <property type="entry name" value="DUF2924"/>
</dbReference>
<gene>
    <name evidence="1" type="ORF">H5P28_00740</name>
</gene>
<dbReference type="Proteomes" id="UP000546464">
    <property type="component" value="Unassembled WGS sequence"/>
</dbReference>
<dbReference type="RefSeq" id="WP_185673792.1">
    <property type="nucleotide sequence ID" value="NZ_JACHVB010000011.1"/>
</dbReference>